<gene>
    <name evidence="1" type="ORF">C7B82_10075</name>
</gene>
<proteinExistence type="predicted"/>
<evidence type="ECO:0000313" key="2">
    <source>
        <dbReference type="Proteomes" id="UP000239576"/>
    </source>
</evidence>
<dbReference type="AlphaFoldDB" id="A0A2T1EAZ7"/>
<dbReference type="OrthoDB" id="292632at2"/>
<evidence type="ECO:0000313" key="1">
    <source>
        <dbReference type="EMBL" id="PSB29890.1"/>
    </source>
</evidence>
<name>A0A2T1EAZ7_9CYAN</name>
<dbReference type="Proteomes" id="UP000239576">
    <property type="component" value="Unassembled WGS sequence"/>
</dbReference>
<accession>A0A2T1EAZ7</accession>
<reference evidence="1 2" key="2">
    <citation type="submission" date="2018-03" db="EMBL/GenBank/DDBJ databases">
        <title>The ancient ancestry and fast evolution of plastids.</title>
        <authorList>
            <person name="Moore K.R."/>
            <person name="Magnabosco C."/>
            <person name="Momper L."/>
            <person name="Gold D.A."/>
            <person name="Bosak T."/>
            <person name="Fournier G.P."/>
        </authorList>
    </citation>
    <scope>NUCLEOTIDE SEQUENCE [LARGE SCALE GENOMIC DNA]</scope>
    <source>
        <strain evidence="1 2">ULC18</strain>
    </source>
</reference>
<reference evidence="2" key="1">
    <citation type="submission" date="2018-02" db="EMBL/GenBank/DDBJ databases">
        <authorList>
            <person name="Moore K."/>
            <person name="Momper L."/>
        </authorList>
    </citation>
    <scope>NUCLEOTIDE SEQUENCE [LARGE SCALE GENOMIC DNA]</scope>
    <source>
        <strain evidence="2">ULC18</strain>
    </source>
</reference>
<keyword evidence="2" id="KW-1185">Reference proteome</keyword>
<organism evidence="1 2">
    <name type="scientific">Stenomitos frigidus ULC18</name>
    <dbReference type="NCBI Taxonomy" id="2107698"/>
    <lineage>
        <taxon>Bacteria</taxon>
        <taxon>Bacillati</taxon>
        <taxon>Cyanobacteriota</taxon>
        <taxon>Cyanophyceae</taxon>
        <taxon>Leptolyngbyales</taxon>
        <taxon>Leptolyngbyaceae</taxon>
        <taxon>Stenomitos</taxon>
    </lineage>
</organism>
<dbReference type="EMBL" id="PVWK01000057">
    <property type="protein sequence ID" value="PSB29890.1"/>
    <property type="molecule type" value="Genomic_DNA"/>
</dbReference>
<protein>
    <submittedName>
        <fullName evidence="1">Uncharacterized protein</fullName>
    </submittedName>
</protein>
<sequence>MVANFNPSWGRIVAALRVAVVAAGGTPTVTAYQANWGGCIKAIDELRAAIVAAGNATAVMTAHTAAADPHAQYALDTDLAVYASHVANTSNPHSTTAAQVGAIATTAAGAASGVATLDGSSKLTSSQLPLGSSAATACAGNDARLTDARTPTAHNQTASTITDFTTAAQLVPDGILSQGRLTFTSGNGLTTADVTAATTVYYTPYVGNGIHLWNGSAWQFYAFTELSLSLSGLTANTNYDVFLHDSAGLTLTAVAWTNSTTRASAVSLRNGTWVKTADDRRLLGTFRTTSVTGQSEDSALKRFLSNVYNLQMRALSQTDTTASWTYTTAAWRQTRATATNQVEVLLALDARQVSVVFQQRITMIGYCGLGVDSTTTPYTASLYGGFSAVSGHDNASYAFLNTNLIGLGYHAIAMIEFGGTTSTFVGAGSPAQCNLKGFVIG</sequence>
<dbReference type="RefSeq" id="WP_106256171.1">
    <property type="nucleotide sequence ID" value="NZ_CAWNSW010000007.1"/>
</dbReference>
<comment type="caution">
    <text evidence="1">The sequence shown here is derived from an EMBL/GenBank/DDBJ whole genome shotgun (WGS) entry which is preliminary data.</text>
</comment>